<evidence type="ECO:0000256" key="1">
    <source>
        <dbReference type="ARBA" id="ARBA00023015"/>
    </source>
</evidence>
<comment type="caution">
    <text evidence="5">The sequence shown here is derived from an EMBL/GenBank/DDBJ whole genome shotgun (WGS) entry which is preliminary data.</text>
</comment>
<evidence type="ECO:0000256" key="2">
    <source>
        <dbReference type="ARBA" id="ARBA00023125"/>
    </source>
</evidence>
<dbReference type="InterPro" id="IPR052158">
    <property type="entry name" value="INH-QAR"/>
</dbReference>
<dbReference type="Pfam" id="PF01965">
    <property type="entry name" value="DJ-1_PfpI"/>
    <property type="match status" value="1"/>
</dbReference>
<dbReference type="SUPFAM" id="SSF52317">
    <property type="entry name" value="Class I glutamine amidotransferase-like"/>
    <property type="match status" value="1"/>
</dbReference>
<dbReference type="Gene3D" id="1.10.10.60">
    <property type="entry name" value="Homeodomain-like"/>
    <property type="match status" value="2"/>
</dbReference>
<dbReference type="SMART" id="SM00342">
    <property type="entry name" value="HTH_ARAC"/>
    <property type="match status" value="1"/>
</dbReference>
<dbReference type="Pfam" id="PF12833">
    <property type="entry name" value="HTH_18"/>
    <property type="match status" value="1"/>
</dbReference>
<dbReference type="InterPro" id="IPR018060">
    <property type="entry name" value="HTH_AraC"/>
</dbReference>
<dbReference type="InterPro" id="IPR029062">
    <property type="entry name" value="Class_I_gatase-like"/>
</dbReference>
<dbReference type="PROSITE" id="PS01124">
    <property type="entry name" value="HTH_ARAC_FAMILY_2"/>
    <property type="match status" value="1"/>
</dbReference>
<dbReference type="AlphaFoldDB" id="A0A0F9WY83"/>
<reference evidence="5" key="1">
    <citation type="journal article" date="2015" name="Nature">
        <title>Complex archaea that bridge the gap between prokaryotes and eukaryotes.</title>
        <authorList>
            <person name="Spang A."/>
            <person name="Saw J.H."/>
            <person name="Jorgensen S.L."/>
            <person name="Zaremba-Niedzwiedzka K."/>
            <person name="Martijn J."/>
            <person name="Lind A.E."/>
            <person name="van Eijk R."/>
            <person name="Schleper C."/>
            <person name="Guy L."/>
            <person name="Ettema T.J."/>
        </authorList>
    </citation>
    <scope>NUCLEOTIDE SEQUENCE</scope>
</reference>
<dbReference type="GO" id="GO:0043565">
    <property type="term" value="F:sequence-specific DNA binding"/>
    <property type="evidence" value="ECO:0007669"/>
    <property type="project" value="InterPro"/>
</dbReference>
<dbReference type="SUPFAM" id="SSF46689">
    <property type="entry name" value="Homeodomain-like"/>
    <property type="match status" value="2"/>
</dbReference>
<dbReference type="Gene3D" id="3.40.50.880">
    <property type="match status" value="1"/>
</dbReference>
<protein>
    <recommendedName>
        <fullName evidence="4">HTH araC/xylS-type domain-containing protein</fullName>
    </recommendedName>
</protein>
<evidence type="ECO:0000313" key="5">
    <source>
        <dbReference type="EMBL" id="KKN83993.1"/>
    </source>
</evidence>
<feature type="domain" description="HTH araC/xylS-type" evidence="4">
    <location>
        <begin position="232"/>
        <end position="330"/>
    </location>
</feature>
<name>A0A0F9WY83_9ZZZZ</name>
<gene>
    <name evidence="5" type="ORF">LCGC14_0293220</name>
</gene>
<proteinExistence type="predicted"/>
<dbReference type="GO" id="GO:0003700">
    <property type="term" value="F:DNA-binding transcription factor activity"/>
    <property type="evidence" value="ECO:0007669"/>
    <property type="project" value="InterPro"/>
</dbReference>
<dbReference type="InterPro" id="IPR018062">
    <property type="entry name" value="HTH_AraC-typ_CS"/>
</dbReference>
<dbReference type="InterPro" id="IPR002818">
    <property type="entry name" value="DJ-1/PfpI"/>
</dbReference>
<accession>A0A0F9WY83</accession>
<dbReference type="InterPro" id="IPR009057">
    <property type="entry name" value="Homeodomain-like_sf"/>
</dbReference>
<organism evidence="5">
    <name type="scientific">marine sediment metagenome</name>
    <dbReference type="NCBI Taxonomy" id="412755"/>
    <lineage>
        <taxon>unclassified sequences</taxon>
        <taxon>metagenomes</taxon>
        <taxon>ecological metagenomes</taxon>
    </lineage>
</organism>
<dbReference type="PANTHER" id="PTHR43130">
    <property type="entry name" value="ARAC-FAMILY TRANSCRIPTIONAL REGULATOR"/>
    <property type="match status" value="1"/>
</dbReference>
<sequence>MLARPSTLPPLQQVAVLATDCTIASTVMQAKDFFYMASLNDGRQRGLGLKPSFSTLIVAADDQPATSFSQDVFPTQACIDQVEPQLIILPAFWGEFDELLKRYPAVLPWLRKSHARGAVIGAVANGAYWAAAAGLLDDREATTYWRYHDDFSQRFPRVVLQRDKHLTDAGQVLCAAGISSGRDLFVHLADRLCGPGVAQTVARDVFYEVQRSYTPGVIGFGGQKMHQDLAILQIQQWLESHFAEKFRFEDVASRHGMSIRNFMRRFQQATGDKPLQYLQRLRIEMAKNLLSTSRLSIKTISYDIGYDDASFFARLFRQHTDQSPNQYRRQYQRQPAD</sequence>
<dbReference type="PRINTS" id="PR00032">
    <property type="entry name" value="HTHARAC"/>
</dbReference>
<evidence type="ECO:0000259" key="4">
    <source>
        <dbReference type="PROSITE" id="PS01124"/>
    </source>
</evidence>
<evidence type="ECO:0000256" key="3">
    <source>
        <dbReference type="ARBA" id="ARBA00023163"/>
    </source>
</evidence>
<dbReference type="PROSITE" id="PS00041">
    <property type="entry name" value="HTH_ARAC_FAMILY_1"/>
    <property type="match status" value="1"/>
</dbReference>
<dbReference type="InterPro" id="IPR020449">
    <property type="entry name" value="Tscrpt_reg_AraC-type_HTH"/>
</dbReference>
<keyword evidence="1" id="KW-0805">Transcription regulation</keyword>
<dbReference type="EMBL" id="LAZR01000177">
    <property type="protein sequence ID" value="KKN83993.1"/>
    <property type="molecule type" value="Genomic_DNA"/>
</dbReference>
<keyword evidence="3" id="KW-0804">Transcription</keyword>
<keyword evidence="2" id="KW-0238">DNA-binding</keyword>
<dbReference type="PANTHER" id="PTHR43130:SF11">
    <property type="entry name" value="TRANSCRIPTIONAL REGULATORY PROTEIN"/>
    <property type="match status" value="1"/>
</dbReference>